<sequence length="247" mass="26692">MVLSTSFYIVAMCAILLTGISKSGFGGGLGVMAVPMMSLFVSPQYAAAVFMPILLAMDILIVVQYRNRWDWKIILSLLPGAIVGLALGSASYQWMDASTIKFMIGLLALFFVVQFLLSKSISSAQKKPKRITGLVLGAISGFSSFIAHAGGPPVKGYLLKQNLDKTVFVGTNTLFFFALNLIKIFAYGALGTMNLNSLSTSALLAPLLFLGVFLGTVLHRYIAQKTFVVVVYSFLFMTAIKLLSESL</sequence>
<dbReference type="GO" id="GO:0005886">
    <property type="term" value="C:plasma membrane"/>
    <property type="evidence" value="ECO:0007669"/>
    <property type="project" value="UniProtKB-SubCell"/>
</dbReference>
<gene>
    <name evidence="9" type="ORF">WH95_05105</name>
</gene>
<feature type="transmembrane region" description="Helical" evidence="8">
    <location>
        <begin position="75"/>
        <end position="94"/>
    </location>
</feature>
<dbReference type="PANTHER" id="PTHR30269:SF37">
    <property type="entry name" value="MEMBRANE TRANSPORTER PROTEIN"/>
    <property type="match status" value="1"/>
</dbReference>
<keyword evidence="3" id="KW-0813">Transport</keyword>
<proteinExistence type="inferred from homology"/>
<dbReference type="InterPro" id="IPR052017">
    <property type="entry name" value="TSUP"/>
</dbReference>
<feature type="transmembrane region" description="Helical" evidence="8">
    <location>
        <begin position="227"/>
        <end position="244"/>
    </location>
</feature>
<evidence type="ECO:0000256" key="7">
    <source>
        <dbReference type="ARBA" id="ARBA00023136"/>
    </source>
</evidence>
<dbReference type="AlphaFoldDB" id="A0A0M2R825"/>
<dbReference type="EMBL" id="LANI01000003">
    <property type="protein sequence ID" value="KKJ77811.1"/>
    <property type="molecule type" value="Genomic_DNA"/>
</dbReference>
<keyword evidence="4 8" id="KW-1003">Cell membrane</keyword>
<feature type="transmembrane region" description="Helical" evidence="8">
    <location>
        <begin position="100"/>
        <end position="118"/>
    </location>
</feature>
<feature type="transmembrane region" description="Helical" evidence="8">
    <location>
        <begin position="202"/>
        <end position="221"/>
    </location>
</feature>
<comment type="subcellular location">
    <subcellularLocation>
        <location evidence="1 8">Cell membrane</location>
        <topology evidence="1 8">Multi-pass membrane protein</topology>
    </subcellularLocation>
</comment>
<evidence type="ECO:0000256" key="6">
    <source>
        <dbReference type="ARBA" id="ARBA00022989"/>
    </source>
</evidence>
<dbReference type="OrthoDB" id="7028171at2"/>
<keyword evidence="5 8" id="KW-0812">Transmembrane</keyword>
<feature type="transmembrane region" description="Helical" evidence="8">
    <location>
        <begin position="7"/>
        <end position="25"/>
    </location>
</feature>
<feature type="transmembrane region" description="Helical" evidence="8">
    <location>
        <begin position="167"/>
        <end position="190"/>
    </location>
</feature>
<dbReference type="RefSeq" id="WP_046503879.1">
    <property type="nucleotide sequence ID" value="NZ_LANI01000003.1"/>
</dbReference>
<keyword evidence="7 8" id="KW-0472">Membrane</keyword>
<evidence type="ECO:0000256" key="1">
    <source>
        <dbReference type="ARBA" id="ARBA00004651"/>
    </source>
</evidence>
<evidence type="ECO:0000256" key="8">
    <source>
        <dbReference type="RuleBase" id="RU363041"/>
    </source>
</evidence>
<evidence type="ECO:0000256" key="4">
    <source>
        <dbReference type="ARBA" id="ARBA00022475"/>
    </source>
</evidence>
<name>A0A0M2R825_9PROT</name>
<protein>
    <recommendedName>
        <fullName evidence="8">Probable membrane transporter protein</fullName>
    </recommendedName>
</protein>
<evidence type="ECO:0000313" key="10">
    <source>
        <dbReference type="Proteomes" id="UP000034491"/>
    </source>
</evidence>
<comment type="similarity">
    <text evidence="2 8">Belongs to the 4-toluene sulfonate uptake permease (TSUP) (TC 2.A.102) family.</text>
</comment>
<keyword evidence="6 8" id="KW-1133">Transmembrane helix</keyword>
<dbReference type="Pfam" id="PF01925">
    <property type="entry name" value="TauE"/>
    <property type="match status" value="1"/>
</dbReference>
<evidence type="ECO:0000256" key="2">
    <source>
        <dbReference type="ARBA" id="ARBA00009142"/>
    </source>
</evidence>
<organism evidence="9 10">
    <name type="scientific">Kiloniella litopenaei</name>
    <dbReference type="NCBI Taxonomy" id="1549748"/>
    <lineage>
        <taxon>Bacteria</taxon>
        <taxon>Pseudomonadati</taxon>
        <taxon>Pseudomonadota</taxon>
        <taxon>Alphaproteobacteria</taxon>
        <taxon>Rhodospirillales</taxon>
        <taxon>Kiloniellaceae</taxon>
        <taxon>Kiloniella</taxon>
    </lineage>
</organism>
<comment type="caution">
    <text evidence="9">The sequence shown here is derived from an EMBL/GenBank/DDBJ whole genome shotgun (WGS) entry which is preliminary data.</text>
</comment>
<accession>A0A0M2R825</accession>
<keyword evidence="10" id="KW-1185">Reference proteome</keyword>
<feature type="transmembrane region" description="Helical" evidence="8">
    <location>
        <begin position="130"/>
        <end position="147"/>
    </location>
</feature>
<dbReference type="InterPro" id="IPR002781">
    <property type="entry name" value="TM_pro_TauE-like"/>
</dbReference>
<evidence type="ECO:0000256" key="5">
    <source>
        <dbReference type="ARBA" id="ARBA00022692"/>
    </source>
</evidence>
<evidence type="ECO:0000313" key="9">
    <source>
        <dbReference type="EMBL" id="KKJ77811.1"/>
    </source>
</evidence>
<dbReference type="Proteomes" id="UP000034491">
    <property type="component" value="Unassembled WGS sequence"/>
</dbReference>
<feature type="transmembrane region" description="Helical" evidence="8">
    <location>
        <begin position="45"/>
        <end position="63"/>
    </location>
</feature>
<dbReference type="STRING" id="1549748.WH95_05105"/>
<dbReference type="PANTHER" id="PTHR30269">
    <property type="entry name" value="TRANSMEMBRANE PROTEIN YFCA"/>
    <property type="match status" value="1"/>
</dbReference>
<reference evidence="9 10" key="1">
    <citation type="submission" date="2015-03" db="EMBL/GenBank/DDBJ databases">
        <title>Genome sequence of Kiloniella sp. P1-1, isolated from the gut microflora of Pacific white shrimp, Penaeus vannamei.</title>
        <authorList>
            <person name="Shao Z."/>
            <person name="Wang L."/>
            <person name="Li X."/>
        </authorList>
    </citation>
    <scope>NUCLEOTIDE SEQUENCE [LARGE SCALE GENOMIC DNA]</scope>
    <source>
        <strain evidence="9 10">P1-1</strain>
    </source>
</reference>
<evidence type="ECO:0000256" key="3">
    <source>
        <dbReference type="ARBA" id="ARBA00022448"/>
    </source>
</evidence>